<organism evidence="2 3">
    <name type="scientific">Acanthamoeba castellanii (strain ATCC 30010 / Neff)</name>
    <dbReference type="NCBI Taxonomy" id="1257118"/>
    <lineage>
        <taxon>Eukaryota</taxon>
        <taxon>Amoebozoa</taxon>
        <taxon>Discosea</taxon>
        <taxon>Longamoebia</taxon>
        <taxon>Centramoebida</taxon>
        <taxon>Acanthamoebidae</taxon>
        <taxon>Acanthamoeba</taxon>
    </lineage>
</organism>
<reference evidence="2 3" key="1">
    <citation type="journal article" date="2013" name="Genome Biol.">
        <title>Genome of Acanthamoeba castellanii highlights extensive lateral gene transfer and early evolution of tyrosine kinase signaling.</title>
        <authorList>
            <person name="Clarke M."/>
            <person name="Lohan A.J."/>
            <person name="Liu B."/>
            <person name="Lagkouvardos I."/>
            <person name="Roy S."/>
            <person name="Zafar N."/>
            <person name="Bertelli C."/>
            <person name="Schilde C."/>
            <person name="Kianianmomeni A."/>
            <person name="Burglin T.R."/>
            <person name="Frech C."/>
            <person name="Turcotte B."/>
            <person name="Kopec K.O."/>
            <person name="Synnott J.M."/>
            <person name="Choo C."/>
            <person name="Paponov I."/>
            <person name="Finkler A."/>
            <person name="Soon Heng Tan C."/>
            <person name="Hutchins A.P."/>
            <person name="Weinmeier T."/>
            <person name="Rattei T."/>
            <person name="Chu J.S."/>
            <person name="Gimenez G."/>
            <person name="Irimia M."/>
            <person name="Rigden D.J."/>
            <person name="Fitzpatrick D.A."/>
            <person name="Lorenzo-Morales J."/>
            <person name="Bateman A."/>
            <person name="Chiu C.H."/>
            <person name="Tang P."/>
            <person name="Hegemann P."/>
            <person name="Fromm H."/>
            <person name="Raoult D."/>
            <person name="Greub G."/>
            <person name="Miranda-Saavedra D."/>
            <person name="Chen N."/>
            <person name="Nash P."/>
            <person name="Ginger M.L."/>
            <person name="Horn M."/>
            <person name="Schaap P."/>
            <person name="Caler L."/>
            <person name="Loftus B."/>
        </authorList>
    </citation>
    <scope>NUCLEOTIDE SEQUENCE [LARGE SCALE GENOMIC DNA]</scope>
    <source>
        <strain evidence="2 3">Neff</strain>
    </source>
</reference>
<protein>
    <submittedName>
        <fullName evidence="2">Uncharacterized protein</fullName>
    </submittedName>
</protein>
<gene>
    <name evidence="2" type="ORF">ACA1_126970</name>
</gene>
<feature type="compositionally biased region" description="Acidic residues" evidence="1">
    <location>
        <begin position="98"/>
        <end position="110"/>
    </location>
</feature>
<dbReference type="KEGG" id="acan:ACA1_126970"/>
<sequence>MKATEVVGSRKARDDEVHALMCRLWPDDEERLQAAVRLADRFLASLRACVEATTTQVVSSDVVHAKTEQKKQDKVVVEGGVKEYSDGELTELASDDNSSGDEEVNEEAEEETRGKKRRRHNNDERGGSTKVATGARHPFKRDKCYSKVDDFDLETATKVELKVLHDSMNKSHNHTQLLHQSLEEGREYSLGLRALPRRKDKDRKSHPATVARIKKRLWEDLGHFPQLACCVVGLFRFSHQDSTKLVRQAIDADPKEKAFWSRPLTPAQLSLLGKKPTTQ</sequence>
<evidence type="ECO:0000313" key="2">
    <source>
        <dbReference type="EMBL" id="ELR11256.1"/>
    </source>
</evidence>
<proteinExistence type="predicted"/>
<dbReference type="RefSeq" id="XP_004333269.1">
    <property type="nucleotide sequence ID" value="XM_004333221.1"/>
</dbReference>
<dbReference type="Proteomes" id="UP000011083">
    <property type="component" value="Unassembled WGS sequence"/>
</dbReference>
<feature type="region of interest" description="Disordered" evidence="1">
    <location>
        <begin position="85"/>
        <end position="136"/>
    </location>
</feature>
<keyword evidence="3" id="KW-1185">Reference proteome</keyword>
<evidence type="ECO:0000256" key="1">
    <source>
        <dbReference type="SAM" id="MobiDB-lite"/>
    </source>
</evidence>
<dbReference type="AlphaFoldDB" id="L8GGD5"/>
<dbReference type="VEuPathDB" id="AmoebaDB:ACA1_126970"/>
<evidence type="ECO:0000313" key="3">
    <source>
        <dbReference type="Proteomes" id="UP000011083"/>
    </source>
</evidence>
<accession>L8GGD5</accession>
<dbReference type="GeneID" id="14911687"/>
<dbReference type="EMBL" id="KB008155">
    <property type="protein sequence ID" value="ELR11256.1"/>
    <property type="molecule type" value="Genomic_DNA"/>
</dbReference>
<name>L8GGD5_ACACF</name>